<evidence type="ECO:0000313" key="2">
    <source>
        <dbReference type="Proteomes" id="UP000499080"/>
    </source>
</evidence>
<reference evidence="1 2" key="1">
    <citation type="journal article" date="2019" name="Sci. Rep.">
        <title>Orb-weaving spider Araneus ventricosus genome elucidates the spidroin gene catalogue.</title>
        <authorList>
            <person name="Kono N."/>
            <person name="Nakamura H."/>
            <person name="Ohtoshi R."/>
            <person name="Moran D.A.P."/>
            <person name="Shinohara A."/>
            <person name="Yoshida Y."/>
            <person name="Fujiwara M."/>
            <person name="Mori M."/>
            <person name="Tomita M."/>
            <person name="Arakawa K."/>
        </authorList>
    </citation>
    <scope>NUCLEOTIDE SEQUENCE [LARGE SCALE GENOMIC DNA]</scope>
</reference>
<accession>A0A4Y2PIB5</accession>
<name>A0A4Y2PIB5_ARAVE</name>
<evidence type="ECO:0000313" key="1">
    <source>
        <dbReference type="EMBL" id="GBN51715.1"/>
    </source>
</evidence>
<dbReference type="Proteomes" id="UP000499080">
    <property type="component" value="Unassembled WGS sequence"/>
</dbReference>
<keyword evidence="2" id="KW-1185">Reference proteome</keyword>
<comment type="caution">
    <text evidence="1">The sequence shown here is derived from an EMBL/GenBank/DDBJ whole genome shotgun (WGS) entry which is preliminary data.</text>
</comment>
<protein>
    <submittedName>
        <fullName evidence="1">Uncharacterized protein</fullName>
    </submittedName>
</protein>
<organism evidence="1 2">
    <name type="scientific">Araneus ventricosus</name>
    <name type="common">Orbweaver spider</name>
    <name type="synonym">Epeira ventricosa</name>
    <dbReference type="NCBI Taxonomy" id="182803"/>
    <lineage>
        <taxon>Eukaryota</taxon>
        <taxon>Metazoa</taxon>
        <taxon>Ecdysozoa</taxon>
        <taxon>Arthropoda</taxon>
        <taxon>Chelicerata</taxon>
        <taxon>Arachnida</taxon>
        <taxon>Araneae</taxon>
        <taxon>Araneomorphae</taxon>
        <taxon>Entelegynae</taxon>
        <taxon>Araneoidea</taxon>
        <taxon>Araneidae</taxon>
        <taxon>Araneus</taxon>
    </lineage>
</organism>
<gene>
    <name evidence="1" type="ORF">AVEN_179068_1</name>
</gene>
<proteinExistence type="predicted"/>
<dbReference type="AlphaFoldDB" id="A0A4Y2PIB5"/>
<sequence length="88" mass="9357">MRLSLELGPVEILSSKCLGRCSGLMVAAFPNLEALTDNFLFCISSTGLFDPRMGPCMGLCLISGHLDLFDPAGSSWAMALLILNGHVV</sequence>
<dbReference type="EMBL" id="BGPR01011521">
    <property type="protein sequence ID" value="GBN51715.1"/>
    <property type="molecule type" value="Genomic_DNA"/>
</dbReference>